<dbReference type="SUPFAM" id="SSF53474">
    <property type="entry name" value="alpha/beta-Hydrolases"/>
    <property type="match status" value="1"/>
</dbReference>
<dbReference type="Gene3D" id="3.40.50.1820">
    <property type="entry name" value="alpha/beta hydrolase"/>
    <property type="match status" value="1"/>
</dbReference>
<dbReference type="GO" id="GO:0016787">
    <property type="term" value="F:hydrolase activity"/>
    <property type="evidence" value="ECO:0007669"/>
    <property type="project" value="UniProtKB-KW"/>
</dbReference>
<gene>
    <name evidence="4" type="ORF">FJM51_16115</name>
</gene>
<dbReference type="NCBIfam" id="TIGR01840">
    <property type="entry name" value="esterase_phb"/>
    <property type="match status" value="1"/>
</dbReference>
<dbReference type="InterPro" id="IPR050955">
    <property type="entry name" value="Plant_Biomass_Hydrol_Est"/>
</dbReference>
<dbReference type="Pfam" id="PF10503">
    <property type="entry name" value="Esterase_PHB"/>
    <property type="match status" value="1"/>
</dbReference>
<sequence length="379" mass="40176">MLKLVKRVAARAAKAVIPARTRAAAGSLPAPADDKTRPARARTSPARPKPAKAAPAKPRGGLAEILRWIEAGGMPARPPKARARVSAPRGASFRLATHANDRDKRSYRLYLPAALNTAPAPMPLVVMLHGCGQTPEDFAAGTRMNALAEEFGFLVAYPAQATKANSGRCWNWFLRGDQIRGAGEPALIAGIVRTILRDHPVDPARVYIAGLSAGGSAAHVIAGAYPDLFAAAGVHSGVPAGAAHNAASAFLAMRHGAPGDRPAAAVPTIIFHGAADAVVHPRNGRFVEARTLAVHPRLARVEKTGRTAGGRDYRVTIHRAANGKPRCEHWVIEEAGHAWSGGHPSGSYTDPAGPDASREMLRFFLRHRLTARQRRPPLP</sequence>
<dbReference type="InterPro" id="IPR010126">
    <property type="entry name" value="Esterase_phb"/>
</dbReference>
<keyword evidence="2" id="KW-0378">Hydrolase</keyword>
<dbReference type="PANTHER" id="PTHR43037:SF1">
    <property type="entry name" value="BLL1128 PROTEIN"/>
    <property type="match status" value="1"/>
</dbReference>
<dbReference type="RefSeq" id="WP_140455168.1">
    <property type="nucleotide sequence ID" value="NZ_VFRP01000018.1"/>
</dbReference>
<name>A0A501WPJ6_9RHOB</name>
<evidence type="ECO:0000313" key="5">
    <source>
        <dbReference type="Proteomes" id="UP000319255"/>
    </source>
</evidence>
<evidence type="ECO:0000256" key="3">
    <source>
        <dbReference type="SAM" id="MobiDB-lite"/>
    </source>
</evidence>
<evidence type="ECO:0000256" key="1">
    <source>
        <dbReference type="ARBA" id="ARBA00022729"/>
    </source>
</evidence>
<dbReference type="GO" id="GO:0005576">
    <property type="term" value="C:extracellular region"/>
    <property type="evidence" value="ECO:0007669"/>
    <property type="project" value="InterPro"/>
</dbReference>
<feature type="region of interest" description="Disordered" evidence="3">
    <location>
        <begin position="20"/>
        <end position="57"/>
    </location>
</feature>
<feature type="compositionally biased region" description="Low complexity" evidence="3">
    <location>
        <begin position="41"/>
        <end position="57"/>
    </location>
</feature>
<evidence type="ECO:0000256" key="2">
    <source>
        <dbReference type="ARBA" id="ARBA00022801"/>
    </source>
</evidence>
<reference evidence="4 5" key="1">
    <citation type="submission" date="2019-06" db="EMBL/GenBank/DDBJ databases">
        <title>A novel bacterium of genus Amaricoccus, isolated from marine sediment.</title>
        <authorList>
            <person name="Huang H."/>
            <person name="Mo K."/>
            <person name="Hu Y."/>
        </authorList>
    </citation>
    <scope>NUCLEOTIDE SEQUENCE [LARGE SCALE GENOMIC DNA]</scope>
    <source>
        <strain evidence="4 5">HB172011</strain>
    </source>
</reference>
<accession>A0A501WPJ6</accession>
<keyword evidence="1" id="KW-0732">Signal</keyword>
<protein>
    <submittedName>
        <fullName evidence="4">PHB depolymerase family esterase</fullName>
    </submittedName>
</protein>
<comment type="caution">
    <text evidence="4">The sequence shown here is derived from an EMBL/GenBank/DDBJ whole genome shotgun (WGS) entry which is preliminary data.</text>
</comment>
<dbReference type="OrthoDB" id="9767239at2"/>
<organism evidence="4 5">
    <name type="scientific">Amaricoccus solimangrovi</name>
    <dbReference type="NCBI Taxonomy" id="2589815"/>
    <lineage>
        <taxon>Bacteria</taxon>
        <taxon>Pseudomonadati</taxon>
        <taxon>Pseudomonadota</taxon>
        <taxon>Alphaproteobacteria</taxon>
        <taxon>Rhodobacterales</taxon>
        <taxon>Paracoccaceae</taxon>
        <taxon>Amaricoccus</taxon>
    </lineage>
</organism>
<dbReference type="EMBL" id="VFRP01000018">
    <property type="protein sequence ID" value="TPE48951.1"/>
    <property type="molecule type" value="Genomic_DNA"/>
</dbReference>
<evidence type="ECO:0000313" key="4">
    <source>
        <dbReference type="EMBL" id="TPE48951.1"/>
    </source>
</evidence>
<dbReference type="AlphaFoldDB" id="A0A501WPJ6"/>
<dbReference type="InterPro" id="IPR029058">
    <property type="entry name" value="AB_hydrolase_fold"/>
</dbReference>
<proteinExistence type="predicted"/>
<keyword evidence="5" id="KW-1185">Reference proteome</keyword>
<dbReference type="PANTHER" id="PTHR43037">
    <property type="entry name" value="UNNAMED PRODUCT-RELATED"/>
    <property type="match status" value="1"/>
</dbReference>
<dbReference type="Proteomes" id="UP000319255">
    <property type="component" value="Unassembled WGS sequence"/>
</dbReference>